<reference evidence="3" key="1">
    <citation type="submission" date="2020-05" db="EMBL/GenBank/DDBJ databases">
        <title>Phylogenomic resolution of chytrid fungi.</title>
        <authorList>
            <person name="Stajich J.E."/>
            <person name="Amses K."/>
            <person name="Simmons R."/>
            <person name="Seto K."/>
            <person name="Myers J."/>
            <person name="Bonds A."/>
            <person name="Quandt C.A."/>
            <person name="Barry K."/>
            <person name="Liu P."/>
            <person name="Grigoriev I."/>
            <person name="Longcore J.E."/>
            <person name="James T.Y."/>
        </authorList>
    </citation>
    <scope>NUCLEOTIDE SEQUENCE</scope>
    <source>
        <strain evidence="3">JEL0476</strain>
    </source>
</reference>
<accession>A0AAD5U8B8</accession>
<organism evidence="3 4">
    <name type="scientific">Clydaea vesicula</name>
    <dbReference type="NCBI Taxonomy" id="447962"/>
    <lineage>
        <taxon>Eukaryota</taxon>
        <taxon>Fungi</taxon>
        <taxon>Fungi incertae sedis</taxon>
        <taxon>Chytridiomycota</taxon>
        <taxon>Chytridiomycota incertae sedis</taxon>
        <taxon>Chytridiomycetes</taxon>
        <taxon>Lobulomycetales</taxon>
        <taxon>Lobulomycetaceae</taxon>
        <taxon>Clydaea</taxon>
    </lineage>
</organism>
<keyword evidence="4" id="KW-1185">Reference proteome</keyword>
<evidence type="ECO:0000313" key="4">
    <source>
        <dbReference type="Proteomes" id="UP001211065"/>
    </source>
</evidence>
<feature type="region of interest" description="Disordered" evidence="2">
    <location>
        <begin position="400"/>
        <end position="419"/>
    </location>
</feature>
<gene>
    <name evidence="3" type="ORF">HK099_003637</name>
</gene>
<evidence type="ECO:0000313" key="3">
    <source>
        <dbReference type="EMBL" id="KAJ3227014.1"/>
    </source>
</evidence>
<sequence>MDFSEISKIKRSLRQVRSKLAVYNNEVKRESRKYSRPKTYKDKISNILSFTHAPIKQIRSFSDFLDDLIERILESDEFESFEVRKLSKLSSFTLATNITKVNKDEDYDLEQQGYEEIPPIFRSIECPFLMESLTETFMSKFKLPHQAWCFFIKLNKIKKAVTVSDYHCFYLESKMLKRESDWLNFILNESKLEQLKNKNFSHFRKLHLKDNVNFEYKFYIKVIERSVAEYSSVNKNRNKLILKLTNEFNFVEGFHEKSTSVFATDGDLLLKGNLSILNLLSLLTKVDNKTTANINFDAVCFKKSNPESFEEAIKKCIEIDWYNLLNENYFNYEKYMIEKYLGDNCNELTIEKIHDAENVDPCENDKPEGKGWTFENALNVWYKRKTDKNMVPKNFVSLSNSSDLEPSLSKPNYVDSDESSGFDESISDVKAKWRKKRDFEDISPKKTYPLKNNFNLVEKNFYKKDIYILGKKILLKEADKEVSIGSLHQCGSKIIGDILPLNYECDDIF</sequence>
<proteinExistence type="predicted"/>
<comment type="caution">
    <text evidence="3">The sequence shown here is derived from an EMBL/GenBank/DDBJ whole genome shotgun (WGS) entry which is preliminary data.</text>
</comment>
<keyword evidence="1" id="KW-0175">Coiled coil</keyword>
<dbReference type="Proteomes" id="UP001211065">
    <property type="component" value="Unassembled WGS sequence"/>
</dbReference>
<evidence type="ECO:0000256" key="2">
    <source>
        <dbReference type="SAM" id="MobiDB-lite"/>
    </source>
</evidence>
<evidence type="ECO:0000256" key="1">
    <source>
        <dbReference type="SAM" id="Coils"/>
    </source>
</evidence>
<dbReference type="AlphaFoldDB" id="A0AAD5U8B8"/>
<protein>
    <submittedName>
        <fullName evidence="3">Uncharacterized protein</fullName>
    </submittedName>
</protein>
<dbReference type="EMBL" id="JADGJW010000024">
    <property type="protein sequence ID" value="KAJ3227014.1"/>
    <property type="molecule type" value="Genomic_DNA"/>
</dbReference>
<feature type="coiled-coil region" evidence="1">
    <location>
        <begin position="6"/>
        <end position="33"/>
    </location>
</feature>
<name>A0AAD5U8B8_9FUNG</name>